<accession>A0AAV8Y3Z5</accession>
<gene>
    <name evidence="1" type="ORF">NQ318_002531</name>
</gene>
<organism evidence="1 2">
    <name type="scientific">Aromia moschata</name>
    <dbReference type="NCBI Taxonomy" id="1265417"/>
    <lineage>
        <taxon>Eukaryota</taxon>
        <taxon>Metazoa</taxon>
        <taxon>Ecdysozoa</taxon>
        <taxon>Arthropoda</taxon>
        <taxon>Hexapoda</taxon>
        <taxon>Insecta</taxon>
        <taxon>Pterygota</taxon>
        <taxon>Neoptera</taxon>
        <taxon>Endopterygota</taxon>
        <taxon>Coleoptera</taxon>
        <taxon>Polyphaga</taxon>
        <taxon>Cucujiformia</taxon>
        <taxon>Chrysomeloidea</taxon>
        <taxon>Cerambycidae</taxon>
        <taxon>Cerambycinae</taxon>
        <taxon>Callichromatini</taxon>
        <taxon>Aromia</taxon>
    </lineage>
</organism>
<sequence length="120" mass="13819">MDEYGFELRQWMSNEQSIVDRESNTSLPHYHITEDKTVKTLGVLWNSETDCLEYSVQAFSQAERILFVTLDAIEGILMKKQLDLNSLLRINVKATDTALHSTYEFRQPTMATSGDDKIQL</sequence>
<keyword evidence="2" id="KW-1185">Reference proteome</keyword>
<reference evidence="1" key="1">
    <citation type="journal article" date="2023" name="Insect Mol. Biol.">
        <title>Genome sequencing provides insights into the evolution of gene families encoding plant cell wall-degrading enzymes in longhorned beetles.</title>
        <authorList>
            <person name="Shin N.R."/>
            <person name="Okamura Y."/>
            <person name="Kirsch R."/>
            <person name="Pauchet Y."/>
        </authorList>
    </citation>
    <scope>NUCLEOTIDE SEQUENCE</scope>
    <source>
        <strain evidence="1">AMC_N1</strain>
    </source>
</reference>
<protein>
    <submittedName>
        <fullName evidence="1">Uncharacterized protein</fullName>
    </submittedName>
</protein>
<dbReference type="EMBL" id="JAPWTK010000215">
    <property type="protein sequence ID" value="KAJ8945486.1"/>
    <property type="molecule type" value="Genomic_DNA"/>
</dbReference>
<evidence type="ECO:0000313" key="1">
    <source>
        <dbReference type="EMBL" id="KAJ8945486.1"/>
    </source>
</evidence>
<name>A0AAV8Y3Z5_9CUCU</name>
<dbReference type="Proteomes" id="UP001162162">
    <property type="component" value="Unassembled WGS sequence"/>
</dbReference>
<evidence type="ECO:0000313" key="2">
    <source>
        <dbReference type="Proteomes" id="UP001162162"/>
    </source>
</evidence>
<proteinExistence type="predicted"/>
<comment type="caution">
    <text evidence="1">The sequence shown here is derived from an EMBL/GenBank/DDBJ whole genome shotgun (WGS) entry which is preliminary data.</text>
</comment>
<dbReference type="AlphaFoldDB" id="A0AAV8Y3Z5"/>